<dbReference type="InterPro" id="IPR039672">
    <property type="entry name" value="MFS_2"/>
</dbReference>
<organism evidence="8 9">
    <name type="scientific">Sulfobacillus acidophilus (strain ATCC 700253 / DSM 10332 / NAL)</name>
    <dbReference type="NCBI Taxonomy" id="679936"/>
    <lineage>
        <taxon>Bacteria</taxon>
        <taxon>Bacillati</taxon>
        <taxon>Bacillota</taxon>
        <taxon>Clostridia</taxon>
        <taxon>Eubacteriales</taxon>
        <taxon>Clostridiales Family XVII. Incertae Sedis</taxon>
        <taxon>Sulfobacillus</taxon>
    </lineage>
</organism>
<keyword evidence="5 6" id="KW-0472">Membrane</keyword>
<feature type="transmembrane region" description="Helical" evidence="6">
    <location>
        <begin position="284"/>
        <end position="305"/>
    </location>
</feature>
<dbReference type="InterPro" id="IPR036259">
    <property type="entry name" value="MFS_trans_sf"/>
</dbReference>
<dbReference type="GO" id="GO:0005886">
    <property type="term" value="C:plasma membrane"/>
    <property type="evidence" value="ECO:0007669"/>
    <property type="project" value="UniProtKB-SubCell"/>
</dbReference>
<keyword evidence="2" id="KW-0813">Transport</keyword>
<dbReference type="PANTHER" id="PTHR11328:SF24">
    <property type="entry name" value="MAJOR FACILITATOR SUPERFAMILY (MFS) PROFILE DOMAIN-CONTAINING PROTEIN"/>
    <property type="match status" value="1"/>
</dbReference>
<evidence type="ECO:0000256" key="3">
    <source>
        <dbReference type="ARBA" id="ARBA00022692"/>
    </source>
</evidence>
<dbReference type="KEGG" id="sap:Sulac_1688"/>
<dbReference type="Gene3D" id="1.20.1250.20">
    <property type="entry name" value="MFS general substrate transporter like domains"/>
    <property type="match status" value="2"/>
</dbReference>
<dbReference type="STRING" id="679936.Sulac_1688"/>
<evidence type="ECO:0000313" key="9">
    <source>
        <dbReference type="Proteomes" id="UP000005439"/>
    </source>
</evidence>
<keyword evidence="9" id="KW-1185">Reference proteome</keyword>
<feature type="transmembrane region" description="Helical" evidence="6">
    <location>
        <begin position="74"/>
        <end position="95"/>
    </location>
</feature>
<dbReference type="Proteomes" id="UP000005439">
    <property type="component" value="Chromosome"/>
</dbReference>
<dbReference type="SUPFAM" id="SSF103473">
    <property type="entry name" value="MFS general substrate transporter"/>
    <property type="match status" value="1"/>
</dbReference>
<evidence type="ECO:0000259" key="7">
    <source>
        <dbReference type="PROSITE" id="PS50850"/>
    </source>
</evidence>
<feature type="transmembrane region" description="Helical" evidence="6">
    <location>
        <begin position="101"/>
        <end position="123"/>
    </location>
</feature>
<dbReference type="GO" id="GO:0008643">
    <property type="term" value="P:carbohydrate transport"/>
    <property type="evidence" value="ECO:0007669"/>
    <property type="project" value="InterPro"/>
</dbReference>
<dbReference type="PATRIC" id="fig|679936.5.peg.1757"/>
<reference evidence="9" key="1">
    <citation type="submission" date="2011-12" db="EMBL/GenBank/DDBJ databases">
        <title>The complete genome of chromosome of Sulfobacillus acidophilus DSM 10332.</title>
        <authorList>
            <person name="Lucas S."/>
            <person name="Han J."/>
            <person name="Lapidus A."/>
            <person name="Bruce D."/>
            <person name="Goodwin L."/>
            <person name="Pitluck S."/>
            <person name="Peters L."/>
            <person name="Kyrpides N."/>
            <person name="Mavromatis K."/>
            <person name="Ivanova N."/>
            <person name="Mikhailova N."/>
            <person name="Chertkov O."/>
            <person name="Saunders E."/>
            <person name="Detter J.C."/>
            <person name="Tapia R."/>
            <person name="Han C."/>
            <person name="Land M."/>
            <person name="Hauser L."/>
            <person name="Markowitz V."/>
            <person name="Cheng J.-F."/>
            <person name="Hugenholtz P."/>
            <person name="Woyke T."/>
            <person name="Wu D."/>
            <person name="Pukall R."/>
            <person name="Gehrich-Schroeter G."/>
            <person name="Schneider S."/>
            <person name="Klenk H.-P."/>
            <person name="Eisen J.A."/>
        </authorList>
    </citation>
    <scope>NUCLEOTIDE SEQUENCE [LARGE SCALE GENOMIC DNA]</scope>
    <source>
        <strain evidence="9">ATCC 700253 / DSM 10332 / NAL</strain>
    </source>
</reference>
<sequence>MRAHPMVYSLGNLGTNIFAQAFATFALFFYVDHLRAALGPITFALGVQSVWHAVLNPLIGVLSDRTRTRWGRRLPYIAGGTIPLGLVFFLLWHPLVPHNALVGYFFILVVLFDALYLVVVINWTSLFPELFTTLEDRAYAARWRQFVGILGLMIGVALPPLLYGHWGWTIMGAILAVIGTGGFLAVLVSHGPMRTMTPQKPAPWLPLVRKSLRQPGFIRYLTANFLIQFVLLLIPGVMPFYGKYVLHLRHSQLTILLAATFGTALLVLYPWSWMIRRVGTQKSFRLAMILLGIAVVPFGIIHHFIGGLLTMVGIGIGLGGFLTLVDIVMAELIDDQARRHPDLRKEGTFYGINGFVLRLGTTLEAAVIYEVLHVTGYHPNSEGLASASVLWGLRWLMGGAPLLAIILAILVFRRFGIPESPRHVIAPLAPERNG</sequence>
<gene>
    <name evidence="8" type="ordered locus">Sulac_1688</name>
</gene>
<dbReference type="AlphaFoldDB" id="G8TZ05"/>
<feature type="transmembrane region" description="Helical" evidence="6">
    <location>
        <begin position="350"/>
        <end position="372"/>
    </location>
</feature>
<protein>
    <submittedName>
        <fullName evidence="8">Major facilitator superfamily MFS_1</fullName>
    </submittedName>
</protein>
<dbReference type="Pfam" id="PF13347">
    <property type="entry name" value="MFS_2"/>
    <property type="match status" value="1"/>
</dbReference>
<feature type="transmembrane region" description="Helical" evidence="6">
    <location>
        <begin position="168"/>
        <end position="188"/>
    </location>
</feature>
<evidence type="ECO:0000256" key="4">
    <source>
        <dbReference type="ARBA" id="ARBA00022989"/>
    </source>
</evidence>
<feature type="transmembrane region" description="Helical" evidence="6">
    <location>
        <begin position="253"/>
        <end position="272"/>
    </location>
</feature>
<feature type="transmembrane region" description="Helical" evidence="6">
    <location>
        <begin position="311"/>
        <end position="329"/>
    </location>
</feature>
<dbReference type="PROSITE" id="PS50850">
    <property type="entry name" value="MFS"/>
    <property type="match status" value="1"/>
</dbReference>
<feature type="domain" description="Major facilitator superfamily (MFS) profile" evidence="7">
    <location>
        <begin position="216"/>
        <end position="434"/>
    </location>
</feature>
<keyword evidence="4 6" id="KW-1133">Transmembrane helix</keyword>
<dbReference type="HOGENOM" id="CLU_027408_6_0_9"/>
<feature type="transmembrane region" description="Helical" evidence="6">
    <location>
        <begin position="7"/>
        <end position="31"/>
    </location>
</feature>
<accession>G8TZ05</accession>
<feature type="transmembrane region" description="Helical" evidence="6">
    <location>
        <begin position="37"/>
        <end position="62"/>
    </location>
</feature>
<evidence type="ECO:0000256" key="1">
    <source>
        <dbReference type="ARBA" id="ARBA00004651"/>
    </source>
</evidence>
<feature type="transmembrane region" description="Helical" evidence="6">
    <location>
        <begin position="217"/>
        <end position="241"/>
    </location>
</feature>
<evidence type="ECO:0000313" key="8">
    <source>
        <dbReference type="EMBL" id="AEW05184.1"/>
    </source>
</evidence>
<evidence type="ECO:0000256" key="6">
    <source>
        <dbReference type="SAM" id="Phobius"/>
    </source>
</evidence>
<name>G8TZ05_SULAD</name>
<feature type="transmembrane region" description="Helical" evidence="6">
    <location>
        <begin position="392"/>
        <end position="412"/>
    </location>
</feature>
<proteinExistence type="predicted"/>
<dbReference type="PANTHER" id="PTHR11328">
    <property type="entry name" value="MAJOR FACILITATOR SUPERFAMILY DOMAIN-CONTAINING PROTEIN"/>
    <property type="match status" value="1"/>
</dbReference>
<comment type="subcellular location">
    <subcellularLocation>
        <location evidence="1">Cell membrane</location>
        <topology evidence="1">Multi-pass membrane protein</topology>
    </subcellularLocation>
</comment>
<dbReference type="EMBL" id="CP003179">
    <property type="protein sequence ID" value="AEW05184.1"/>
    <property type="molecule type" value="Genomic_DNA"/>
</dbReference>
<reference evidence="8 9" key="2">
    <citation type="journal article" date="2012" name="Stand. Genomic Sci.">
        <title>Complete genome sequence of the moderately thermophilic mineral-sulfide-oxidizing firmicute Sulfobacillus acidophilus type strain (NAL(T)).</title>
        <authorList>
            <person name="Anderson I."/>
            <person name="Chertkov O."/>
            <person name="Chen A."/>
            <person name="Saunders E."/>
            <person name="Lapidus A."/>
            <person name="Nolan M."/>
            <person name="Lucas S."/>
            <person name="Hammon N."/>
            <person name="Deshpande S."/>
            <person name="Cheng J.F."/>
            <person name="Han C."/>
            <person name="Tapia R."/>
            <person name="Goodwin L.A."/>
            <person name="Pitluck S."/>
            <person name="Liolios K."/>
            <person name="Pagani I."/>
            <person name="Ivanova N."/>
            <person name="Mikhailova N."/>
            <person name="Pati A."/>
            <person name="Palaniappan K."/>
            <person name="Land M."/>
            <person name="Pan C."/>
            <person name="Rohde M."/>
            <person name="Pukall R."/>
            <person name="Goker M."/>
            <person name="Detter J.C."/>
            <person name="Woyke T."/>
            <person name="Bristow J."/>
            <person name="Eisen J.A."/>
            <person name="Markowitz V."/>
            <person name="Hugenholtz P."/>
            <person name="Kyrpides N.C."/>
            <person name="Klenk H.P."/>
            <person name="Mavromatis K."/>
        </authorList>
    </citation>
    <scope>NUCLEOTIDE SEQUENCE [LARGE SCALE GENOMIC DNA]</scope>
    <source>
        <strain evidence="9">ATCC 700253 / DSM 10332 / NAL</strain>
    </source>
</reference>
<dbReference type="InterPro" id="IPR020846">
    <property type="entry name" value="MFS_dom"/>
</dbReference>
<feature type="transmembrane region" description="Helical" evidence="6">
    <location>
        <begin position="143"/>
        <end position="162"/>
    </location>
</feature>
<evidence type="ECO:0000256" key="5">
    <source>
        <dbReference type="ARBA" id="ARBA00023136"/>
    </source>
</evidence>
<keyword evidence="3 6" id="KW-0812">Transmembrane</keyword>
<dbReference type="GO" id="GO:0015293">
    <property type="term" value="F:symporter activity"/>
    <property type="evidence" value="ECO:0007669"/>
    <property type="project" value="InterPro"/>
</dbReference>
<evidence type="ECO:0000256" key="2">
    <source>
        <dbReference type="ARBA" id="ARBA00022448"/>
    </source>
</evidence>